<dbReference type="Proteomes" id="UP001165079">
    <property type="component" value="Unassembled WGS sequence"/>
</dbReference>
<feature type="domain" description="DUF4440" evidence="1">
    <location>
        <begin position="10"/>
        <end position="125"/>
    </location>
</feature>
<organism evidence="2 3">
    <name type="scientific">Actinorhabdospora filicis</name>
    <dbReference type="NCBI Taxonomy" id="1785913"/>
    <lineage>
        <taxon>Bacteria</taxon>
        <taxon>Bacillati</taxon>
        <taxon>Actinomycetota</taxon>
        <taxon>Actinomycetes</taxon>
        <taxon>Micromonosporales</taxon>
        <taxon>Micromonosporaceae</taxon>
        <taxon>Actinorhabdospora</taxon>
    </lineage>
</organism>
<name>A0A9W6SRJ5_9ACTN</name>
<dbReference type="Gene3D" id="3.10.450.50">
    <property type="match status" value="1"/>
</dbReference>
<dbReference type="InterPro" id="IPR011944">
    <property type="entry name" value="Steroid_delta5-4_isomerase"/>
</dbReference>
<evidence type="ECO:0000313" key="2">
    <source>
        <dbReference type="EMBL" id="GLZ81046.1"/>
    </source>
</evidence>
<proteinExistence type="predicted"/>
<comment type="caution">
    <text evidence="2">The sequence shown here is derived from an EMBL/GenBank/DDBJ whole genome shotgun (WGS) entry which is preliminary data.</text>
</comment>
<evidence type="ECO:0000259" key="1">
    <source>
        <dbReference type="Pfam" id="PF14534"/>
    </source>
</evidence>
<dbReference type="InterPro" id="IPR032710">
    <property type="entry name" value="NTF2-like_dom_sf"/>
</dbReference>
<dbReference type="InterPro" id="IPR027843">
    <property type="entry name" value="DUF4440"/>
</dbReference>
<dbReference type="AlphaFoldDB" id="A0A9W6SRJ5"/>
<evidence type="ECO:0000313" key="3">
    <source>
        <dbReference type="Proteomes" id="UP001165079"/>
    </source>
</evidence>
<accession>A0A9W6SRJ5</accession>
<dbReference type="SUPFAM" id="SSF54427">
    <property type="entry name" value="NTF2-like"/>
    <property type="match status" value="1"/>
</dbReference>
<dbReference type="RefSeq" id="WP_285666373.1">
    <property type="nucleotide sequence ID" value="NZ_BSTX01000004.1"/>
</dbReference>
<dbReference type="EMBL" id="BSTX01000004">
    <property type="protein sequence ID" value="GLZ81046.1"/>
    <property type="molecule type" value="Genomic_DNA"/>
</dbReference>
<keyword evidence="3" id="KW-1185">Reference proteome</keyword>
<gene>
    <name evidence="2" type="ORF">Afil01_58530</name>
</gene>
<reference evidence="2" key="1">
    <citation type="submission" date="2023-03" db="EMBL/GenBank/DDBJ databases">
        <title>Actinorhabdospora filicis NBRC 111898.</title>
        <authorList>
            <person name="Ichikawa N."/>
            <person name="Sato H."/>
            <person name="Tonouchi N."/>
        </authorList>
    </citation>
    <scope>NUCLEOTIDE SEQUENCE</scope>
    <source>
        <strain evidence="2">NBRC 111898</strain>
    </source>
</reference>
<dbReference type="NCBIfam" id="TIGR02246">
    <property type="entry name" value="SgcJ/EcaC family oxidoreductase"/>
    <property type="match status" value="1"/>
</dbReference>
<dbReference type="Pfam" id="PF14534">
    <property type="entry name" value="DUF4440"/>
    <property type="match status" value="1"/>
</dbReference>
<sequence length="134" mass="14224">MNDEKAALATIDAVYEAWTRNDAAAFAARFLDDATSVMPGVYRAGAAEIGERMAESFAGPLKDSHVDGEYISVRFPAEGTAVVTARNAIVFAGEEFAGAGEVPEGRWVVATWTLIRANGADGEWKVAAYHNSPA</sequence>
<protein>
    <recommendedName>
        <fullName evidence="1">DUF4440 domain-containing protein</fullName>
    </recommendedName>
</protein>